<keyword evidence="1" id="KW-1185">Reference proteome</keyword>
<evidence type="ECO:0000313" key="1">
    <source>
        <dbReference type="Proteomes" id="UP000504608"/>
    </source>
</evidence>
<dbReference type="UniPathway" id="UPA00143"/>
<sequence length="226" mass="25316">MAPLLLRSLASSLFVFADKSFINLSKKYKLLEIIHTLLISSFLFFLRLLPSFFSSIHLVPDDRFPLKSSKAHIPVSSRKYEVVRSLAEKLIDENHWEGIEELREVNRKVFSTAFNRTIGQIESRMLDLGFFQDDDDEGCGGGSVNGPAEFRLGQIVRAVRFLGESAYSRLGRVKEGANQTRISAEKLAAEALWLAEKMASCGCRSEACRRWASAGQLGRLSLAVEL</sequence>
<accession>A0A6J1J3Z3</accession>
<evidence type="ECO:0000313" key="2">
    <source>
        <dbReference type="RefSeq" id="XP_022985112.1"/>
    </source>
</evidence>
<name>A0A6J1J3Z3_CUCMA</name>
<dbReference type="GeneID" id="111483193"/>
<proteinExistence type="predicted"/>
<dbReference type="Proteomes" id="UP000504608">
    <property type="component" value="Unplaced"/>
</dbReference>
<dbReference type="OrthoDB" id="678132at2759"/>
<dbReference type="KEGG" id="cmax:111483193"/>
<dbReference type="RefSeq" id="XP_022985112.1">
    <property type="nucleotide sequence ID" value="XM_023129344.1"/>
</dbReference>
<dbReference type="AlphaFoldDB" id="A0A6J1J3Z3"/>
<reference evidence="2" key="1">
    <citation type="submission" date="2025-08" db="UniProtKB">
        <authorList>
            <consortium name="RefSeq"/>
        </authorList>
    </citation>
    <scope>IDENTIFICATION</scope>
    <source>
        <tissue evidence="2">Young leaves</tissue>
    </source>
</reference>
<organism evidence="1 2">
    <name type="scientific">Cucurbita maxima</name>
    <name type="common">Pumpkin</name>
    <name type="synonym">Winter squash</name>
    <dbReference type="NCBI Taxonomy" id="3661"/>
    <lineage>
        <taxon>Eukaryota</taxon>
        <taxon>Viridiplantae</taxon>
        <taxon>Streptophyta</taxon>
        <taxon>Embryophyta</taxon>
        <taxon>Tracheophyta</taxon>
        <taxon>Spermatophyta</taxon>
        <taxon>Magnoliopsida</taxon>
        <taxon>eudicotyledons</taxon>
        <taxon>Gunneridae</taxon>
        <taxon>Pentapetalae</taxon>
        <taxon>rosids</taxon>
        <taxon>fabids</taxon>
        <taxon>Cucurbitales</taxon>
        <taxon>Cucurbitaceae</taxon>
        <taxon>Cucurbiteae</taxon>
        <taxon>Cucurbita</taxon>
    </lineage>
</organism>
<protein>
    <submittedName>
        <fullName evidence="2">Uncharacterized protein LOC111483193</fullName>
    </submittedName>
</protein>
<dbReference type="GO" id="GO:0016567">
    <property type="term" value="P:protein ubiquitination"/>
    <property type="evidence" value="ECO:0007669"/>
    <property type="project" value="UniProtKB-UniPathway"/>
</dbReference>
<gene>
    <name evidence="2" type="primary">LOC111483193</name>
</gene>